<evidence type="ECO:0000259" key="1">
    <source>
        <dbReference type="Pfam" id="PF01872"/>
    </source>
</evidence>
<keyword evidence="3" id="KW-1185">Reference proteome</keyword>
<dbReference type="GO" id="GO:0008703">
    <property type="term" value="F:5-amino-6-(5-phosphoribosylamino)uracil reductase activity"/>
    <property type="evidence" value="ECO:0007669"/>
    <property type="project" value="InterPro"/>
</dbReference>
<dbReference type="EMBL" id="FNUC01000003">
    <property type="protein sequence ID" value="SEE46061.1"/>
    <property type="molecule type" value="Genomic_DNA"/>
</dbReference>
<dbReference type="SUPFAM" id="SSF53597">
    <property type="entry name" value="Dihydrofolate reductase-like"/>
    <property type="match status" value="1"/>
</dbReference>
<dbReference type="Pfam" id="PF01872">
    <property type="entry name" value="RibD_C"/>
    <property type="match status" value="1"/>
</dbReference>
<evidence type="ECO:0000313" key="2">
    <source>
        <dbReference type="EMBL" id="SEE46061.1"/>
    </source>
</evidence>
<gene>
    <name evidence="2" type="ORF">SAMN04488561_1391</name>
</gene>
<dbReference type="InterPro" id="IPR050765">
    <property type="entry name" value="Riboflavin_Biosynth_HTPR"/>
</dbReference>
<feature type="domain" description="Bacterial bifunctional deaminase-reductase C-terminal" evidence="1">
    <location>
        <begin position="3"/>
        <end position="175"/>
    </location>
</feature>
<dbReference type="PANTHER" id="PTHR38011">
    <property type="entry name" value="DIHYDROFOLATE REDUCTASE FAMILY PROTEIN (AFU_ORTHOLOGUE AFUA_8G06820)"/>
    <property type="match status" value="1"/>
</dbReference>
<dbReference type="STRING" id="561176.SAMN04488561_1391"/>
<dbReference type="Proteomes" id="UP000181980">
    <property type="component" value="Unassembled WGS sequence"/>
</dbReference>
<dbReference type="PANTHER" id="PTHR38011:SF11">
    <property type="entry name" value="2,5-DIAMINO-6-RIBOSYLAMINO-4(3H)-PYRIMIDINONE 5'-PHOSPHATE REDUCTASE"/>
    <property type="match status" value="1"/>
</dbReference>
<dbReference type="InterPro" id="IPR002734">
    <property type="entry name" value="RibDG_C"/>
</dbReference>
<sequence length="189" mass="20189">MRSLIVSCNVTVDGYMAGPYDDLASLDFIADDPELENDLAGRFRTTADTILVGRQTFLDMEAYWTEVDSPMAAWLNATPKVVLSTDESFDVSVWPNSRLAAGDGADRVRRLKDVSGAAIVAFGGVKTLRALAAAGLVDEYWLKVSPVVLGRGSSMFADLAARQDLTLRSAKSYPSGSVEALYATGGVSP</sequence>
<dbReference type="RefSeq" id="WP_069114571.1">
    <property type="nucleotide sequence ID" value="NZ_FNUC01000003.1"/>
</dbReference>
<reference evidence="3" key="1">
    <citation type="submission" date="2016-10" db="EMBL/GenBank/DDBJ databases">
        <authorList>
            <person name="Varghese N."/>
            <person name="Submissions S."/>
        </authorList>
    </citation>
    <scope>NUCLEOTIDE SEQUENCE [LARGE SCALE GENOMIC DNA]</scope>
    <source>
        <strain evidence="3">DSM 45237</strain>
    </source>
</reference>
<dbReference type="OrthoDB" id="7342392at2"/>
<proteinExistence type="predicted"/>
<dbReference type="GO" id="GO:0009231">
    <property type="term" value="P:riboflavin biosynthetic process"/>
    <property type="evidence" value="ECO:0007669"/>
    <property type="project" value="InterPro"/>
</dbReference>
<evidence type="ECO:0000313" key="3">
    <source>
        <dbReference type="Proteomes" id="UP000181980"/>
    </source>
</evidence>
<dbReference type="AlphaFoldDB" id="A0A1H5J1W4"/>
<name>A0A1H5J1W4_9ACTN</name>
<dbReference type="InterPro" id="IPR024072">
    <property type="entry name" value="DHFR-like_dom_sf"/>
</dbReference>
<accession>A0A1H5J1W4</accession>
<organism evidence="2 3">
    <name type="scientific">Jiangella alba</name>
    <dbReference type="NCBI Taxonomy" id="561176"/>
    <lineage>
        <taxon>Bacteria</taxon>
        <taxon>Bacillati</taxon>
        <taxon>Actinomycetota</taxon>
        <taxon>Actinomycetes</taxon>
        <taxon>Jiangellales</taxon>
        <taxon>Jiangellaceae</taxon>
        <taxon>Jiangella</taxon>
    </lineage>
</organism>
<protein>
    <submittedName>
        <fullName evidence="2">Dihydrofolate reductase</fullName>
    </submittedName>
</protein>
<dbReference type="Gene3D" id="3.40.430.10">
    <property type="entry name" value="Dihydrofolate Reductase, subunit A"/>
    <property type="match status" value="1"/>
</dbReference>